<dbReference type="Proteomes" id="UP001596200">
    <property type="component" value="Unassembled WGS sequence"/>
</dbReference>
<protein>
    <submittedName>
        <fullName evidence="1">Uncharacterized protein</fullName>
    </submittedName>
</protein>
<accession>A0ABW1GN39</accession>
<sequence length="53" mass="6195">MAPRPPDGPYSQAAHDRWERAENRLRRERRRALWLALHGIDVGPRVIHGVAMR</sequence>
<proteinExistence type="predicted"/>
<name>A0ABW1GN39_9ACTN</name>
<dbReference type="EMBL" id="JBHSPU010000017">
    <property type="protein sequence ID" value="MFC5916070.1"/>
    <property type="molecule type" value="Genomic_DNA"/>
</dbReference>
<organism evidence="1 2">
    <name type="scientific">Streptomyces pulveraceus</name>
    <dbReference type="NCBI Taxonomy" id="68258"/>
    <lineage>
        <taxon>Bacteria</taxon>
        <taxon>Bacillati</taxon>
        <taxon>Actinomycetota</taxon>
        <taxon>Actinomycetes</taxon>
        <taxon>Kitasatosporales</taxon>
        <taxon>Streptomycetaceae</taxon>
        <taxon>Streptomyces</taxon>
    </lineage>
</organism>
<gene>
    <name evidence="1" type="ORF">ACFP1B_21985</name>
</gene>
<evidence type="ECO:0000313" key="1">
    <source>
        <dbReference type="EMBL" id="MFC5916070.1"/>
    </source>
</evidence>
<keyword evidence="2" id="KW-1185">Reference proteome</keyword>
<evidence type="ECO:0000313" key="2">
    <source>
        <dbReference type="Proteomes" id="UP001596200"/>
    </source>
</evidence>
<reference evidence="2" key="1">
    <citation type="journal article" date="2019" name="Int. J. Syst. Evol. Microbiol.">
        <title>The Global Catalogue of Microorganisms (GCM) 10K type strain sequencing project: providing services to taxonomists for standard genome sequencing and annotation.</title>
        <authorList>
            <consortium name="The Broad Institute Genomics Platform"/>
            <consortium name="The Broad Institute Genome Sequencing Center for Infectious Disease"/>
            <person name="Wu L."/>
            <person name="Ma J."/>
        </authorList>
    </citation>
    <scope>NUCLEOTIDE SEQUENCE [LARGE SCALE GENOMIC DNA]</scope>
    <source>
        <strain evidence="2">JCM 4147</strain>
    </source>
</reference>
<comment type="caution">
    <text evidence="1">The sequence shown here is derived from an EMBL/GenBank/DDBJ whole genome shotgun (WGS) entry which is preliminary data.</text>
</comment>
<dbReference type="RefSeq" id="WP_344517565.1">
    <property type="nucleotide sequence ID" value="NZ_BAAATU010000072.1"/>
</dbReference>